<gene>
    <name evidence="1" type="ORF">FNJ60_09840</name>
</gene>
<organism evidence="1 2">
    <name type="scientific">Bacteroides pyogenes</name>
    <dbReference type="NCBI Taxonomy" id="310300"/>
    <lineage>
        <taxon>Bacteria</taxon>
        <taxon>Pseudomonadati</taxon>
        <taxon>Bacteroidota</taxon>
        <taxon>Bacteroidia</taxon>
        <taxon>Bacteroidales</taxon>
        <taxon>Bacteroidaceae</taxon>
        <taxon>Bacteroides</taxon>
    </lineage>
</organism>
<dbReference type="RefSeq" id="WP_148295158.1">
    <property type="nucleotide sequence ID" value="NZ_CAMBON010000028.1"/>
</dbReference>
<keyword evidence="2" id="KW-1185">Reference proteome</keyword>
<comment type="caution">
    <text evidence="1">The sequence shown here is derived from an EMBL/GenBank/DDBJ whole genome shotgun (WGS) entry which is preliminary data.</text>
</comment>
<evidence type="ECO:0000313" key="1">
    <source>
        <dbReference type="EMBL" id="TYK32979.1"/>
    </source>
</evidence>
<protein>
    <submittedName>
        <fullName evidence="1">Uncharacterized protein</fullName>
    </submittedName>
</protein>
<proteinExistence type="predicted"/>
<dbReference type="AlphaFoldDB" id="A0A5D3ESR3"/>
<evidence type="ECO:0000313" key="2">
    <source>
        <dbReference type="Proteomes" id="UP000324383"/>
    </source>
</evidence>
<accession>A0A5D3ESR3</accession>
<dbReference type="EMBL" id="VKLW01000021">
    <property type="protein sequence ID" value="TYK32979.1"/>
    <property type="molecule type" value="Genomic_DNA"/>
</dbReference>
<dbReference type="Proteomes" id="UP000324383">
    <property type="component" value="Unassembled WGS sequence"/>
</dbReference>
<reference evidence="1 2" key="1">
    <citation type="submission" date="2019-07" db="EMBL/GenBank/DDBJ databases">
        <title>Draft Genome Sequences of Bacteroides pyogenes Strains Isolated from the Uterus Holstein Dairy Cows with Metritis.</title>
        <authorList>
            <person name="Cunha F."/>
            <person name="Galvao K.N."/>
            <person name="Jeon S.J."/>
            <person name="Jeong K.C."/>
        </authorList>
    </citation>
    <scope>NUCLEOTIDE SEQUENCE [LARGE SCALE GENOMIC DNA]</scope>
    <source>
        <strain evidence="1 2">KG-31</strain>
    </source>
</reference>
<name>A0A5D3ESR3_9BACE</name>
<sequence>MKANRTSVPEQWNRCFSNAESLFRIGKNLCVRLSKACVSRRYDTCALPDAGWEKDRMPVSEK</sequence>